<dbReference type="Proteomes" id="UP000611640">
    <property type="component" value="Chromosome"/>
</dbReference>
<evidence type="ECO:0000313" key="2">
    <source>
        <dbReference type="Proteomes" id="UP000611640"/>
    </source>
</evidence>
<protein>
    <submittedName>
        <fullName evidence="1">Uncharacterized protein</fullName>
    </submittedName>
</protein>
<dbReference type="AlphaFoldDB" id="A0A7R7DV62"/>
<dbReference type="KEGG" id="atl:Athai_58030"/>
<reference evidence="1 2" key="1">
    <citation type="submission" date="2020-08" db="EMBL/GenBank/DDBJ databases">
        <title>Whole genome shotgun sequence of Actinocatenispora thailandica NBRC 105041.</title>
        <authorList>
            <person name="Komaki H."/>
            <person name="Tamura T."/>
        </authorList>
    </citation>
    <scope>NUCLEOTIDE SEQUENCE [LARGE SCALE GENOMIC DNA]</scope>
    <source>
        <strain evidence="1 2">NBRC 105041</strain>
    </source>
</reference>
<name>A0A7R7DV62_9ACTN</name>
<gene>
    <name evidence="1" type="ORF">Athai_58030</name>
</gene>
<dbReference type="EMBL" id="AP023355">
    <property type="protein sequence ID" value="BCJ38300.1"/>
    <property type="molecule type" value="Genomic_DNA"/>
</dbReference>
<keyword evidence="2" id="KW-1185">Reference proteome</keyword>
<organism evidence="1 2">
    <name type="scientific">Actinocatenispora thailandica</name>
    <dbReference type="NCBI Taxonomy" id="227318"/>
    <lineage>
        <taxon>Bacteria</taxon>
        <taxon>Bacillati</taxon>
        <taxon>Actinomycetota</taxon>
        <taxon>Actinomycetes</taxon>
        <taxon>Micromonosporales</taxon>
        <taxon>Micromonosporaceae</taxon>
        <taxon>Actinocatenispora</taxon>
    </lineage>
</organism>
<evidence type="ECO:0000313" key="1">
    <source>
        <dbReference type="EMBL" id="BCJ38300.1"/>
    </source>
</evidence>
<accession>A0A7R7DV62</accession>
<proteinExistence type="predicted"/>
<dbReference type="RefSeq" id="WP_203964359.1">
    <property type="nucleotide sequence ID" value="NZ_AP023355.1"/>
</dbReference>
<sequence>MLDRIRRRLLSWPHRGGSAVASVADPYEGAQRLAQRHQAIRRTLAEIRAERVPGQR</sequence>